<dbReference type="SUPFAM" id="SSF52151">
    <property type="entry name" value="FabD/lysophospholipase-like"/>
    <property type="match status" value="1"/>
</dbReference>
<evidence type="ECO:0000256" key="2">
    <source>
        <dbReference type="ARBA" id="ARBA00013274"/>
    </source>
</evidence>
<dbReference type="Gene3D" id="3.40.1090.10">
    <property type="entry name" value="Cytosolic phospholipase A2 catalytic domain"/>
    <property type="match status" value="1"/>
</dbReference>
<organism evidence="13 14">
    <name type="scientific">Pleomassaria siparia CBS 279.74</name>
    <dbReference type="NCBI Taxonomy" id="1314801"/>
    <lineage>
        <taxon>Eukaryota</taxon>
        <taxon>Fungi</taxon>
        <taxon>Dikarya</taxon>
        <taxon>Ascomycota</taxon>
        <taxon>Pezizomycotina</taxon>
        <taxon>Dothideomycetes</taxon>
        <taxon>Pleosporomycetidae</taxon>
        <taxon>Pleosporales</taxon>
        <taxon>Pleomassariaceae</taxon>
        <taxon>Pleomassaria</taxon>
    </lineage>
</organism>
<dbReference type="GO" id="GO:0005783">
    <property type="term" value="C:endoplasmic reticulum"/>
    <property type="evidence" value="ECO:0007669"/>
    <property type="project" value="TreeGrafter"/>
</dbReference>
<dbReference type="PROSITE" id="PS51210">
    <property type="entry name" value="PLA2C"/>
    <property type="match status" value="1"/>
</dbReference>
<keyword evidence="3 10" id="KW-0732">Signal</keyword>
<dbReference type="Proteomes" id="UP000799428">
    <property type="component" value="Unassembled WGS sequence"/>
</dbReference>
<dbReference type="GO" id="GO:0005829">
    <property type="term" value="C:cytosol"/>
    <property type="evidence" value="ECO:0007669"/>
    <property type="project" value="TreeGrafter"/>
</dbReference>
<evidence type="ECO:0000313" key="14">
    <source>
        <dbReference type="Proteomes" id="UP000799428"/>
    </source>
</evidence>
<proteinExistence type="inferred from homology"/>
<protein>
    <recommendedName>
        <fullName evidence="2 10">Lysophospholipase</fullName>
        <ecNumber evidence="2 10">3.1.1.5</ecNumber>
    </recommendedName>
</protein>
<feature type="signal peptide" evidence="10">
    <location>
        <begin position="1"/>
        <end position="20"/>
    </location>
</feature>
<dbReference type="GO" id="GO:0046475">
    <property type="term" value="P:glycerophospholipid catabolic process"/>
    <property type="evidence" value="ECO:0007669"/>
    <property type="project" value="TreeGrafter"/>
</dbReference>
<evidence type="ECO:0000256" key="6">
    <source>
        <dbReference type="ARBA" id="ARBA00023098"/>
    </source>
</evidence>
<evidence type="ECO:0000256" key="8">
    <source>
        <dbReference type="ARBA" id="ARBA00049531"/>
    </source>
</evidence>
<evidence type="ECO:0000256" key="1">
    <source>
        <dbReference type="ARBA" id="ARBA00008780"/>
    </source>
</evidence>
<reference evidence="13" key="1">
    <citation type="journal article" date="2020" name="Stud. Mycol.">
        <title>101 Dothideomycetes genomes: a test case for predicting lifestyles and emergence of pathogens.</title>
        <authorList>
            <person name="Haridas S."/>
            <person name="Albert R."/>
            <person name="Binder M."/>
            <person name="Bloem J."/>
            <person name="Labutti K."/>
            <person name="Salamov A."/>
            <person name="Andreopoulos B."/>
            <person name="Baker S."/>
            <person name="Barry K."/>
            <person name="Bills G."/>
            <person name="Bluhm B."/>
            <person name="Cannon C."/>
            <person name="Castanera R."/>
            <person name="Culley D."/>
            <person name="Daum C."/>
            <person name="Ezra D."/>
            <person name="Gonzalez J."/>
            <person name="Henrissat B."/>
            <person name="Kuo A."/>
            <person name="Liang C."/>
            <person name="Lipzen A."/>
            <person name="Lutzoni F."/>
            <person name="Magnuson J."/>
            <person name="Mondo S."/>
            <person name="Nolan M."/>
            <person name="Ohm R."/>
            <person name="Pangilinan J."/>
            <person name="Park H.-J."/>
            <person name="Ramirez L."/>
            <person name="Alfaro M."/>
            <person name="Sun H."/>
            <person name="Tritt A."/>
            <person name="Yoshinaga Y."/>
            <person name="Zwiers L.-H."/>
            <person name="Turgeon B."/>
            <person name="Goodwin S."/>
            <person name="Spatafora J."/>
            <person name="Crous P."/>
            <person name="Grigoriev I."/>
        </authorList>
    </citation>
    <scope>NUCLEOTIDE SEQUENCE</scope>
    <source>
        <strain evidence="13">CBS 279.74</strain>
    </source>
</reference>
<evidence type="ECO:0000256" key="5">
    <source>
        <dbReference type="ARBA" id="ARBA00022963"/>
    </source>
</evidence>
<evidence type="ECO:0000256" key="9">
    <source>
        <dbReference type="PROSITE-ProRule" id="PRU00555"/>
    </source>
</evidence>
<evidence type="ECO:0000256" key="7">
    <source>
        <dbReference type="ARBA" id="ARBA00023180"/>
    </source>
</evidence>
<dbReference type="InterPro" id="IPR002642">
    <property type="entry name" value="LysoPLipase_cat_dom"/>
</dbReference>
<evidence type="ECO:0000256" key="4">
    <source>
        <dbReference type="ARBA" id="ARBA00022801"/>
    </source>
</evidence>
<keyword evidence="4 9" id="KW-0378">Hydrolase</keyword>
<feature type="region of interest" description="Disordered" evidence="11">
    <location>
        <begin position="32"/>
        <end position="53"/>
    </location>
</feature>
<dbReference type="AlphaFoldDB" id="A0A6G1K1M4"/>
<comment type="catalytic activity">
    <reaction evidence="8 10">
        <text>a 1-acyl-sn-glycero-3-phosphocholine + H2O = sn-glycerol 3-phosphocholine + a fatty acid + H(+)</text>
        <dbReference type="Rhea" id="RHEA:15177"/>
        <dbReference type="ChEBI" id="CHEBI:15377"/>
        <dbReference type="ChEBI" id="CHEBI:15378"/>
        <dbReference type="ChEBI" id="CHEBI:16870"/>
        <dbReference type="ChEBI" id="CHEBI:28868"/>
        <dbReference type="ChEBI" id="CHEBI:58168"/>
        <dbReference type="EC" id="3.1.1.5"/>
    </reaction>
</comment>
<evidence type="ECO:0000256" key="3">
    <source>
        <dbReference type="ARBA" id="ARBA00022729"/>
    </source>
</evidence>
<evidence type="ECO:0000256" key="11">
    <source>
        <dbReference type="SAM" id="MobiDB-lite"/>
    </source>
</evidence>
<dbReference type="GO" id="GO:0004623">
    <property type="term" value="F:phospholipase A2 activity"/>
    <property type="evidence" value="ECO:0007669"/>
    <property type="project" value="TreeGrafter"/>
</dbReference>
<sequence length="652" mass="69431">MKVSYLLTASALSCLTSTSAIPETEVPSKSLAKWKRASPEAPNGYAPADVDCPSTRPSIRVASDISDQEKTWLQKRRPNTVEPMKTLLNRIAIAGFDAGAYIDNHKSNTSALPNIAIAFSGGGYRAMTNGAGVLSAFDSRTPNAETTGQLGGLLQSATYIAGLSGGGWLVGSVYTNNFSSVQSIIDKNADGDIWQLGRSILQGPKEGGLQILNTADYYSSLISIVKTKEDAPGPFNTSLTDYWGRALSFQLVAATDGGPGYTFSSIQDDDDFKNGNAPMPILLADERAPGEKIISLNATNIEFNPFETGSFDPTLYGFAPTKYLGSSFVNGQLPDNSKCVAGFDNVGFVMGTSSSLFNTIVTQLDAQDGVPALVKTALNGVLSTISQDDDDIADYTPNPFLGFRNDTNPSAKNDRLTLVDGGLDGQNIPFNPLIQPVREVDVIFAIDSSGDTVPPTDSMQNWPNGTAIIATYARSVGNTTMQNGTSFPSIPDANTFINLGLNNRPTFFGCNATNTTGPTPLIVYLPNAPYVYNSNTATLQLSYNNTQRDAMIENGYNMATQGNGTIDSKWATCVGCAMLSRSFDRTGTTVPDACKDCFKSYCWDGTVNSTTPAPYFPTMKLTELKLASGVAHFAPSVLTFALAAAVSGHFLF</sequence>
<evidence type="ECO:0000259" key="12">
    <source>
        <dbReference type="PROSITE" id="PS51210"/>
    </source>
</evidence>
<evidence type="ECO:0000313" key="13">
    <source>
        <dbReference type="EMBL" id="KAF2706412.1"/>
    </source>
</evidence>
<feature type="domain" description="PLA2c" evidence="12">
    <location>
        <begin position="51"/>
        <end position="608"/>
    </location>
</feature>
<name>A0A6G1K1M4_9PLEO</name>
<accession>A0A6G1K1M4</accession>
<keyword evidence="6 9" id="KW-0443">Lipid metabolism</keyword>
<dbReference type="SMART" id="SM00022">
    <property type="entry name" value="PLAc"/>
    <property type="match status" value="1"/>
</dbReference>
<dbReference type="OrthoDB" id="4084751at2759"/>
<dbReference type="GO" id="GO:0004622">
    <property type="term" value="F:phosphatidylcholine lysophospholipase activity"/>
    <property type="evidence" value="ECO:0007669"/>
    <property type="project" value="UniProtKB-EC"/>
</dbReference>
<dbReference type="EMBL" id="MU005776">
    <property type="protein sequence ID" value="KAF2706412.1"/>
    <property type="molecule type" value="Genomic_DNA"/>
</dbReference>
<dbReference type="PANTHER" id="PTHR10728">
    <property type="entry name" value="CYTOSOLIC PHOSPHOLIPASE A2"/>
    <property type="match status" value="1"/>
</dbReference>
<dbReference type="FunFam" id="3.40.1090.10:FF:000010">
    <property type="entry name" value="Lysophospholipase"/>
    <property type="match status" value="1"/>
</dbReference>
<dbReference type="EC" id="3.1.1.5" evidence="2 10"/>
<feature type="chain" id="PRO_5026377684" description="Lysophospholipase" evidence="10">
    <location>
        <begin position="21"/>
        <end position="652"/>
    </location>
</feature>
<dbReference type="InterPro" id="IPR016035">
    <property type="entry name" value="Acyl_Trfase/lysoPLipase"/>
</dbReference>
<gene>
    <name evidence="13" type="ORF">K504DRAFT_413326</name>
</gene>
<keyword evidence="7" id="KW-0325">Glycoprotein</keyword>
<dbReference type="Pfam" id="PF01735">
    <property type="entry name" value="PLA2_B"/>
    <property type="match status" value="1"/>
</dbReference>
<keyword evidence="5 9" id="KW-0442">Lipid degradation</keyword>
<dbReference type="PANTHER" id="PTHR10728:SF33">
    <property type="entry name" value="LYSOPHOSPHOLIPASE 1-RELATED"/>
    <property type="match status" value="1"/>
</dbReference>
<evidence type="ECO:0000256" key="10">
    <source>
        <dbReference type="RuleBase" id="RU362103"/>
    </source>
</evidence>
<keyword evidence="14" id="KW-1185">Reference proteome</keyword>
<comment type="similarity">
    <text evidence="1 10">Belongs to the lysophospholipase family.</text>
</comment>